<dbReference type="PRINTS" id="PR00778">
    <property type="entry name" value="HTHARSR"/>
</dbReference>
<evidence type="ECO:0000313" key="6">
    <source>
        <dbReference type="Proteomes" id="UP001501734"/>
    </source>
</evidence>
<feature type="domain" description="HTH arsR-type" evidence="4">
    <location>
        <begin position="3"/>
        <end position="102"/>
    </location>
</feature>
<dbReference type="PANTHER" id="PTHR33154:SF18">
    <property type="entry name" value="ARSENICAL RESISTANCE OPERON REPRESSOR"/>
    <property type="match status" value="1"/>
</dbReference>
<dbReference type="SMART" id="SM00418">
    <property type="entry name" value="HTH_ARSR"/>
    <property type="match status" value="1"/>
</dbReference>
<dbReference type="Gene3D" id="1.10.10.10">
    <property type="entry name" value="Winged helix-like DNA-binding domain superfamily/Winged helix DNA-binding domain"/>
    <property type="match status" value="1"/>
</dbReference>
<dbReference type="NCBIfam" id="NF033788">
    <property type="entry name" value="HTH_metalloreg"/>
    <property type="match status" value="1"/>
</dbReference>
<evidence type="ECO:0000259" key="4">
    <source>
        <dbReference type="PROSITE" id="PS50987"/>
    </source>
</evidence>
<organism evidence="5 6">
    <name type="scientific">Amphibacillus indicireducens</name>
    <dbReference type="NCBI Taxonomy" id="1076330"/>
    <lineage>
        <taxon>Bacteria</taxon>
        <taxon>Bacillati</taxon>
        <taxon>Bacillota</taxon>
        <taxon>Bacilli</taxon>
        <taxon>Bacillales</taxon>
        <taxon>Bacillaceae</taxon>
        <taxon>Amphibacillus</taxon>
    </lineage>
</organism>
<dbReference type="SUPFAM" id="SSF46785">
    <property type="entry name" value="Winged helix' DNA-binding domain"/>
    <property type="match status" value="1"/>
</dbReference>
<protein>
    <submittedName>
        <fullName evidence="5">Metal-responsive transcriptional regulator AseR</fullName>
    </submittedName>
</protein>
<evidence type="ECO:0000256" key="3">
    <source>
        <dbReference type="ARBA" id="ARBA00023163"/>
    </source>
</evidence>
<keyword evidence="2" id="KW-0238">DNA-binding</keyword>
<dbReference type="PROSITE" id="PS50987">
    <property type="entry name" value="HTH_ARSR_2"/>
    <property type="match status" value="1"/>
</dbReference>
<evidence type="ECO:0000256" key="2">
    <source>
        <dbReference type="ARBA" id="ARBA00023125"/>
    </source>
</evidence>
<name>A0ABP7VJ26_9BACI</name>
<dbReference type="InterPro" id="IPR036390">
    <property type="entry name" value="WH_DNA-bd_sf"/>
</dbReference>
<dbReference type="PANTHER" id="PTHR33154">
    <property type="entry name" value="TRANSCRIPTIONAL REGULATOR, ARSR FAMILY"/>
    <property type="match status" value="1"/>
</dbReference>
<dbReference type="EMBL" id="BAABDL010000067">
    <property type="protein sequence ID" value="GAA4068131.1"/>
    <property type="molecule type" value="Genomic_DNA"/>
</dbReference>
<evidence type="ECO:0000256" key="1">
    <source>
        <dbReference type="ARBA" id="ARBA00023015"/>
    </source>
</evidence>
<dbReference type="InterPro" id="IPR011991">
    <property type="entry name" value="ArsR-like_HTH"/>
</dbReference>
<accession>A0ABP7VJ26</accession>
<dbReference type="InterPro" id="IPR036388">
    <property type="entry name" value="WH-like_DNA-bd_sf"/>
</dbReference>
<dbReference type="Proteomes" id="UP001501734">
    <property type="component" value="Unassembled WGS sequence"/>
</dbReference>
<dbReference type="InterPro" id="IPR051081">
    <property type="entry name" value="HTH_MetalResp_TranReg"/>
</dbReference>
<keyword evidence="6" id="KW-1185">Reference proteome</keyword>
<sequence length="114" mass="13392">MINTSIEMERAALILKLLGDKTRLTMMKLIENHACCVCEFVEIFKMSQPSISQHLRKLKDLGLVEEERNSQWTFYSVDKSSEYYPFIKTILDQLPNQDEKIRELEENGTRIECC</sequence>
<dbReference type="InterPro" id="IPR001845">
    <property type="entry name" value="HTH_ArsR_DNA-bd_dom"/>
</dbReference>
<evidence type="ECO:0000313" key="5">
    <source>
        <dbReference type="EMBL" id="GAA4068131.1"/>
    </source>
</evidence>
<dbReference type="RefSeq" id="WP_344911465.1">
    <property type="nucleotide sequence ID" value="NZ_BAABDL010000067.1"/>
</dbReference>
<gene>
    <name evidence="5" type="primary">aseR</name>
    <name evidence="5" type="ORF">GCM10022410_12770</name>
</gene>
<dbReference type="CDD" id="cd00090">
    <property type="entry name" value="HTH_ARSR"/>
    <property type="match status" value="1"/>
</dbReference>
<reference evidence="6" key="1">
    <citation type="journal article" date="2019" name="Int. J. Syst. Evol. Microbiol.">
        <title>The Global Catalogue of Microorganisms (GCM) 10K type strain sequencing project: providing services to taxonomists for standard genome sequencing and annotation.</title>
        <authorList>
            <consortium name="The Broad Institute Genomics Platform"/>
            <consortium name="The Broad Institute Genome Sequencing Center for Infectious Disease"/>
            <person name="Wu L."/>
            <person name="Ma J."/>
        </authorList>
    </citation>
    <scope>NUCLEOTIDE SEQUENCE [LARGE SCALE GENOMIC DNA]</scope>
    <source>
        <strain evidence="6">JCM 17250</strain>
    </source>
</reference>
<dbReference type="Pfam" id="PF01022">
    <property type="entry name" value="HTH_5"/>
    <property type="match status" value="1"/>
</dbReference>
<keyword evidence="3" id="KW-0804">Transcription</keyword>
<keyword evidence="1" id="KW-0805">Transcription regulation</keyword>
<comment type="caution">
    <text evidence="5">The sequence shown here is derived from an EMBL/GenBank/DDBJ whole genome shotgun (WGS) entry which is preliminary data.</text>
</comment>
<proteinExistence type="predicted"/>